<dbReference type="InterPro" id="IPR027417">
    <property type="entry name" value="P-loop_NTPase"/>
</dbReference>
<dbReference type="SUPFAM" id="SSF52540">
    <property type="entry name" value="P-loop containing nucleoside triphosphate hydrolases"/>
    <property type="match status" value="1"/>
</dbReference>
<gene>
    <name evidence="2" type="ORF">HNP73_001397</name>
</gene>
<dbReference type="PIRSF" id="PIRSF009320">
    <property type="entry name" value="Nuc_binding_HP_1000"/>
    <property type="match status" value="1"/>
</dbReference>
<accession>A0A840SNN0</accession>
<dbReference type="InterPro" id="IPR002586">
    <property type="entry name" value="CobQ/CobB/MinD/ParA_Nub-bd_dom"/>
</dbReference>
<dbReference type="EMBL" id="JACHFM010000001">
    <property type="protein sequence ID" value="MBB5221476.1"/>
    <property type="molecule type" value="Genomic_DNA"/>
</dbReference>
<dbReference type="RefSeq" id="WP_184147837.1">
    <property type="nucleotide sequence ID" value="NZ_JACHFM010000001.1"/>
</dbReference>
<comment type="caution">
    <text evidence="2">The sequence shown here is derived from an EMBL/GenBank/DDBJ whole genome shotgun (WGS) entry which is preliminary data.</text>
</comment>
<dbReference type="PANTHER" id="PTHR13696:SF96">
    <property type="entry name" value="COBQ_COBB_MIND_PARA NUCLEOTIDE BINDING DOMAIN-CONTAINING PROTEIN"/>
    <property type="match status" value="1"/>
</dbReference>
<sequence>MGHVITFAQQKGGAGKTTLLAHLAAAWAEAGRTVAVMDLDPQRSLTRWAALRADPAIEVLESKDYRASSDIRAARKAYDFVLVDCPGAATSLLENVIRESDLVLAPCQPSGMDVWALETVIETAAKLKRPLRIVLNRMPPRLASLDEVLTALGPSRALLLATQLGNRNAFSKSMLDGRTAPEVSGRSTAAAEIYGLRAELGALLPRL</sequence>
<proteinExistence type="predicted"/>
<organism evidence="2 3">
    <name type="scientific">Amaricoccus macauensis</name>
    <dbReference type="NCBI Taxonomy" id="57001"/>
    <lineage>
        <taxon>Bacteria</taxon>
        <taxon>Pseudomonadati</taxon>
        <taxon>Pseudomonadota</taxon>
        <taxon>Alphaproteobacteria</taxon>
        <taxon>Rhodobacterales</taxon>
        <taxon>Paracoccaceae</taxon>
        <taxon>Amaricoccus</taxon>
    </lineage>
</organism>
<dbReference type="Proteomes" id="UP000549457">
    <property type="component" value="Unassembled WGS sequence"/>
</dbReference>
<dbReference type="PANTHER" id="PTHR13696">
    <property type="entry name" value="P-LOOP CONTAINING NUCLEOSIDE TRIPHOSPHATE HYDROLASE"/>
    <property type="match status" value="1"/>
</dbReference>
<evidence type="ECO:0000313" key="3">
    <source>
        <dbReference type="Proteomes" id="UP000549457"/>
    </source>
</evidence>
<protein>
    <submittedName>
        <fullName evidence="2">Chromosome partitioning protein</fullName>
    </submittedName>
</protein>
<dbReference type="CDD" id="cd02042">
    <property type="entry name" value="ParAB_family"/>
    <property type="match status" value="1"/>
</dbReference>
<evidence type="ECO:0000259" key="1">
    <source>
        <dbReference type="Pfam" id="PF01656"/>
    </source>
</evidence>
<dbReference type="NCBIfam" id="NF041546">
    <property type="entry name" value="ParA_partition"/>
    <property type="match status" value="1"/>
</dbReference>
<feature type="domain" description="CobQ/CobB/MinD/ParA nucleotide binding" evidence="1">
    <location>
        <begin position="5"/>
        <end position="177"/>
    </location>
</feature>
<dbReference type="InterPro" id="IPR050678">
    <property type="entry name" value="DNA_Partitioning_ATPase"/>
</dbReference>
<dbReference type="InterPro" id="IPR048089">
    <property type="entry name" value="McdA"/>
</dbReference>
<dbReference type="AlphaFoldDB" id="A0A840SNN0"/>
<reference evidence="2 3" key="1">
    <citation type="submission" date="2020-08" db="EMBL/GenBank/DDBJ databases">
        <title>Genomic Encyclopedia of Type Strains, Phase IV (KMG-IV): sequencing the most valuable type-strain genomes for metagenomic binning, comparative biology and taxonomic classification.</title>
        <authorList>
            <person name="Goeker M."/>
        </authorList>
    </citation>
    <scope>NUCLEOTIDE SEQUENCE [LARGE SCALE GENOMIC DNA]</scope>
    <source>
        <strain evidence="2 3">DSM 101730</strain>
    </source>
</reference>
<dbReference type="Gene3D" id="3.40.50.300">
    <property type="entry name" value="P-loop containing nucleotide triphosphate hydrolases"/>
    <property type="match status" value="1"/>
</dbReference>
<name>A0A840SNN0_9RHOB</name>
<dbReference type="Pfam" id="PF01656">
    <property type="entry name" value="CbiA"/>
    <property type="match status" value="1"/>
</dbReference>
<keyword evidence="3" id="KW-1185">Reference proteome</keyword>
<evidence type="ECO:0000313" key="2">
    <source>
        <dbReference type="EMBL" id="MBB5221476.1"/>
    </source>
</evidence>